<dbReference type="PANTHER" id="PTHR46607">
    <property type="entry name" value="SEC14 DOMAIN AND SPECTRIN REPEAT-CONTAINING PROTEIN 1"/>
    <property type="match status" value="1"/>
</dbReference>
<feature type="domain" description="SESTD1-like spectrin repeats region" evidence="5">
    <location>
        <begin position="444"/>
        <end position="552"/>
    </location>
</feature>
<feature type="compositionally biased region" description="Basic and acidic residues" evidence="3">
    <location>
        <begin position="800"/>
        <end position="809"/>
    </location>
</feature>
<keyword evidence="1" id="KW-0677">Repeat</keyword>
<feature type="region of interest" description="Disordered" evidence="3">
    <location>
        <begin position="865"/>
        <end position="1019"/>
    </location>
</feature>
<feature type="compositionally biased region" description="Low complexity" evidence="3">
    <location>
        <begin position="1002"/>
        <end position="1013"/>
    </location>
</feature>
<feature type="compositionally biased region" description="Low complexity" evidence="3">
    <location>
        <begin position="876"/>
        <end position="889"/>
    </location>
</feature>
<dbReference type="AlphaFoldDB" id="A0AAN8G1S3"/>
<feature type="compositionally biased region" description="Polar residues" evidence="3">
    <location>
        <begin position="920"/>
        <end position="940"/>
    </location>
</feature>
<feature type="compositionally biased region" description="Polar residues" evidence="3">
    <location>
        <begin position="828"/>
        <end position="837"/>
    </location>
</feature>
<organism evidence="6 7">
    <name type="scientific">Patella caerulea</name>
    <name type="common">Rayed Mediterranean limpet</name>
    <dbReference type="NCBI Taxonomy" id="87958"/>
    <lineage>
        <taxon>Eukaryota</taxon>
        <taxon>Metazoa</taxon>
        <taxon>Spiralia</taxon>
        <taxon>Lophotrochozoa</taxon>
        <taxon>Mollusca</taxon>
        <taxon>Gastropoda</taxon>
        <taxon>Patellogastropoda</taxon>
        <taxon>Patelloidea</taxon>
        <taxon>Patellidae</taxon>
        <taxon>Patella</taxon>
    </lineage>
</organism>
<accession>A0AAN8G1S3</accession>
<feature type="region of interest" description="Disordered" evidence="3">
    <location>
        <begin position="786"/>
        <end position="844"/>
    </location>
</feature>
<dbReference type="Proteomes" id="UP001347796">
    <property type="component" value="Unassembled WGS sequence"/>
</dbReference>
<dbReference type="Pfam" id="PF13716">
    <property type="entry name" value="CRAL_TRIO_2"/>
    <property type="match status" value="1"/>
</dbReference>
<dbReference type="EMBL" id="JAZGQO010000021">
    <property type="protein sequence ID" value="KAK6166178.1"/>
    <property type="molecule type" value="Genomic_DNA"/>
</dbReference>
<sequence>MAYRQQVPPSPSPSQRSDRRVSSRGLQVREGSVRSQQNGQDRRSTTGSSIYGYLIGGRGMEAKDILPALRTGAVVLTGGRDPEGGPIITFPCNRTRIDITHQDISTCLKYLVQIPSEETKRRGFTIIIDNRDGSWSNLVTVLGCLKQCLGDYLKEVYVLQMEYDRRANQRKDSVNIQPRFVVESQLHSCIDRNQLPEEVGGYLTYNHSIWLQNRLKQEKFMRDAQSIVQHLDNEEVKIQRTYNMKDPHASPLEALREHRYFQESIMTAPTEVIRQGRDVLSNLQDKANGRFHSGNESVSTLDNLEAQKQVNRVIQYLENRVDKLQDFLEDRDKSLNMNMQTEEWKRSIKTVVNWILGPGEKLLASRTDIGDSYETAEELRKRHEELQIKCTDTYGQYAELRHQGEELLSEEGPSSSDIRAERDYMDTVCRSFASRLERRKILLITSVRFHRFAEDFSQQLDSLLELLCSDVSAETVTEAEDAIKKLNQMCDDIDHAAHQTLNDGQSLLDEMSRPIKNAFGNDITPDYDSHIKHINQKLEELQERKLRCDELAGVRKLKLQQILQLRTCERDADKAIDWIEELCTVMVTEHQDLGRSPEESETLQDQHKKFESTAVGTYEYGKQLLQGALVLRRSLRYDLAPNNERAYRLEEAWKHFTQGTGERANRLTVASMFMTASDKVNDRIEQILVVISQALDRQITIDEVLTKYQVPKDKVIKDYEDTVQMGKALLDRISLPVLIDDRQNIPRSVDGEKAVDTINTKLRRMDRKAGDLQKYWSELVQNRNNPNFVPKLKRTSSRRKVADIQDPPKRLSTRRPRLGNDRSKHQPQDSVDSMASTESRDSPQYPEIEQRIAAMRSYHAAAALGGPTTDYRQGYSDPSQLSPQSQHSSDIGRESSATRDSLLDQMPSPNDNTNRYHHGSQPSLSYSDSHPSFNLSSSLQDRPGSRNSRSSYNGSQQPSPRFPGETMQAVHSQPVYSSPQDSPGSRNSRDIPGSRHSRDIPGSRNSRSSYNGSEQISPIHPDDKLQAAYAKPVFIEAPSPTGDLITDLEKVSLIWKQLKVQVDTVNLIHLACETTAMLY</sequence>
<dbReference type="Pfam" id="PF24915">
    <property type="entry name" value="Spectrin_SESTD1"/>
    <property type="match status" value="1"/>
</dbReference>
<dbReference type="InterPro" id="IPR001251">
    <property type="entry name" value="CRAL-TRIO_dom"/>
</dbReference>
<keyword evidence="7" id="KW-1185">Reference proteome</keyword>
<feature type="compositionally biased region" description="Low complexity" evidence="3">
    <location>
        <begin position="945"/>
        <end position="957"/>
    </location>
</feature>
<dbReference type="Gene3D" id="1.20.58.60">
    <property type="match status" value="2"/>
</dbReference>
<dbReference type="SUPFAM" id="SSF52087">
    <property type="entry name" value="CRAL/TRIO domain"/>
    <property type="match status" value="1"/>
</dbReference>
<protein>
    <recommendedName>
        <fullName evidence="8">SEC14 domain and spectrin repeat-containing protein 1</fullName>
    </recommendedName>
</protein>
<dbReference type="InterPro" id="IPR002017">
    <property type="entry name" value="Spectrin_repeat"/>
</dbReference>
<dbReference type="InterPro" id="IPR036865">
    <property type="entry name" value="CRAL-TRIO_dom_sf"/>
</dbReference>
<evidence type="ECO:0008006" key="8">
    <source>
        <dbReference type="Google" id="ProtNLM"/>
    </source>
</evidence>
<dbReference type="CDD" id="cd00176">
    <property type="entry name" value="SPEC"/>
    <property type="match status" value="1"/>
</dbReference>
<feature type="domain" description="CRAL-TRIO" evidence="4">
    <location>
        <begin position="84"/>
        <end position="207"/>
    </location>
</feature>
<dbReference type="GO" id="GO:0010314">
    <property type="term" value="F:phosphatidylinositol-5-phosphate binding"/>
    <property type="evidence" value="ECO:0007669"/>
    <property type="project" value="TreeGrafter"/>
</dbReference>
<dbReference type="GO" id="GO:0080025">
    <property type="term" value="F:phosphatidylinositol-3,5-bisphosphate binding"/>
    <property type="evidence" value="ECO:0007669"/>
    <property type="project" value="TreeGrafter"/>
</dbReference>
<dbReference type="InterPro" id="IPR018159">
    <property type="entry name" value="Spectrin/alpha-actinin"/>
</dbReference>
<evidence type="ECO:0000256" key="3">
    <source>
        <dbReference type="SAM" id="MobiDB-lite"/>
    </source>
</evidence>
<comment type="similarity">
    <text evidence="2">Belongs to the SOLO family.</text>
</comment>
<dbReference type="SUPFAM" id="SSF46966">
    <property type="entry name" value="Spectrin repeat"/>
    <property type="match status" value="2"/>
</dbReference>
<dbReference type="Pfam" id="PF00435">
    <property type="entry name" value="Spectrin"/>
    <property type="match status" value="1"/>
</dbReference>
<comment type="caution">
    <text evidence="6">The sequence shown here is derived from an EMBL/GenBank/DDBJ whole genome shotgun (WGS) entry which is preliminary data.</text>
</comment>
<feature type="compositionally biased region" description="Polar residues" evidence="3">
    <location>
        <begin position="33"/>
        <end position="48"/>
    </location>
</feature>
<dbReference type="GO" id="GO:0043325">
    <property type="term" value="F:phosphatidylinositol-3,4-bisphosphate binding"/>
    <property type="evidence" value="ECO:0007669"/>
    <property type="project" value="TreeGrafter"/>
</dbReference>
<dbReference type="SMART" id="SM00150">
    <property type="entry name" value="SPEC"/>
    <property type="match status" value="3"/>
</dbReference>
<dbReference type="GO" id="GO:0005546">
    <property type="term" value="F:phosphatidylinositol-4,5-bisphosphate binding"/>
    <property type="evidence" value="ECO:0007669"/>
    <property type="project" value="TreeGrafter"/>
</dbReference>
<dbReference type="GO" id="GO:0032266">
    <property type="term" value="F:phosphatidylinositol-3-phosphate binding"/>
    <property type="evidence" value="ECO:0007669"/>
    <property type="project" value="TreeGrafter"/>
</dbReference>
<evidence type="ECO:0000313" key="7">
    <source>
        <dbReference type="Proteomes" id="UP001347796"/>
    </source>
</evidence>
<evidence type="ECO:0000256" key="1">
    <source>
        <dbReference type="ARBA" id="ARBA00022737"/>
    </source>
</evidence>
<evidence type="ECO:0000256" key="2">
    <source>
        <dbReference type="ARBA" id="ARBA00038285"/>
    </source>
</evidence>
<evidence type="ECO:0000313" key="6">
    <source>
        <dbReference type="EMBL" id="KAK6166178.1"/>
    </source>
</evidence>
<evidence type="ECO:0000259" key="5">
    <source>
        <dbReference type="Pfam" id="PF24915"/>
    </source>
</evidence>
<gene>
    <name evidence="6" type="ORF">SNE40_022937</name>
</gene>
<name>A0AAN8G1S3_PATCE</name>
<feature type="compositionally biased region" description="Basic and acidic residues" evidence="3">
    <location>
        <begin position="987"/>
        <end position="1001"/>
    </location>
</feature>
<dbReference type="InterPro" id="IPR056804">
    <property type="entry name" value="Spectrin_SESTD1"/>
</dbReference>
<feature type="region of interest" description="Disordered" evidence="3">
    <location>
        <begin position="1"/>
        <end position="48"/>
    </location>
</feature>
<evidence type="ECO:0000259" key="4">
    <source>
        <dbReference type="Pfam" id="PF13716"/>
    </source>
</evidence>
<dbReference type="PANTHER" id="PTHR46607:SF1">
    <property type="entry name" value="SEC14 DOMAIN AND SPECTRIN REPEAT-CONTAINING PROTEIN 1"/>
    <property type="match status" value="1"/>
</dbReference>
<feature type="compositionally biased region" description="Polar residues" evidence="3">
    <location>
        <begin position="969"/>
        <end position="986"/>
    </location>
</feature>
<proteinExistence type="inferred from homology"/>
<dbReference type="GO" id="GO:0070273">
    <property type="term" value="F:phosphatidylinositol-4-phosphate binding"/>
    <property type="evidence" value="ECO:0007669"/>
    <property type="project" value="TreeGrafter"/>
</dbReference>
<reference evidence="6 7" key="1">
    <citation type="submission" date="2024-01" db="EMBL/GenBank/DDBJ databases">
        <title>The genome of the rayed Mediterranean limpet Patella caerulea (Linnaeus, 1758).</title>
        <authorList>
            <person name="Anh-Thu Weber A."/>
            <person name="Halstead-Nussloch G."/>
        </authorList>
    </citation>
    <scope>NUCLEOTIDE SEQUENCE [LARGE SCALE GENOMIC DNA]</scope>
    <source>
        <strain evidence="6">AATW-2023a</strain>
        <tissue evidence="6">Whole specimen</tissue>
    </source>
</reference>
<feature type="compositionally biased region" description="Basic and acidic residues" evidence="3">
    <location>
        <begin position="818"/>
        <end position="827"/>
    </location>
</feature>